<evidence type="ECO:0000256" key="4">
    <source>
        <dbReference type="ARBA" id="ARBA00023163"/>
    </source>
</evidence>
<dbReference type="Gene3D" id="1.10.1660.10">
    <property type="match status" value="1"/>
</dbReference>
<organism evidence="6 7">
    <name type="scientific">Streptosporangium algeriense</name>
    <dbReference type="NCBI Taxonomy" id="1682748"/>
    <lineage>
        <taxon>Bacteria</taxon>
        <taxon>Bacillati</taxon>
        <taxon>Actinomycetota</taxon>
        <taxon>Actinomycetes</taxon>
        <taxon>Streptosporangiales</taxon>
        <taxon>Streptosporangiaceae</taxon>
        <taxon>Streptosporangium</taxon>
    </lineage>
</organism>
<evidence type="ECO:0000256" key="1">
    <source>
        <dbReference type="ARBA" id="ARBA00022491"/>
    </source>
</evidence>
<reference evidence="7" key="1">
    <citation type="journal article" date="2019" name="Int. J. Syst. Evol. Microbiol.">
        <title>The Global Catalogue of Microorganisms (GCM) 10K type strain sequencing project: providing services to taxonomists for standard genome sequencing and annotation.</title>
        <authorList>
            <consortium name="The Broad Institute Genomics Platform"/>
            <consortium name="The Broad Institute Genome Sequencing Center for Infectious Disease"/>
            <person name="Wu L."/>
            <person name="Ma J."/>
        </authorList>
    </citation>
    <scope>NUCLEOTIDE SEQUENCE [LARGE SCALE GENOMIC DNA]</scope>
    <source>
        <strain evidence="7">CCUG 62974</strain>
    </source>
</reference>
<dbReference type="Proteomes" id="UP001597024">
    <property type="component" value="Unassembled WGS sequence"/>
</dbReference>
<dbReference type="Pfam" id="PF13411">
    <property type="entry name" value="MerR_1"/>
    <property type="match status" value="1"/>
</dbReference>
<keyword evidence="2" id="KW-0805">Transcription regulation</keyword>
<dbReference type="SMART" id="SM00422">
    <property type="entry name" value="HTH_MERR"/>
    <property type="match status" value="1"/>
</dbReference>
<proteinExistence type="predicted"/>
<feature type="domain" description="HTH merR-type" evidence="5">
    <location>
        <begin position="1"/>
        <end position="35"/>
    </location>
</feature>
<dbReference type="PANTHER" id="PTHR30204">
    <property type="entry name" value="REDOX-CYCLING DRUG-SENSING TRANSCRIPTIONAL ACTIVATOR SOXR"/>
    <property type="match status" value="1"/>
</dbReference>
<accession>A0ABW3DK98</accession>
<name>A0ABW3DK98_9ACTN</name>
<evidence type="ECO:0000259" key="5">
    <source>
        <dbReference type="PROSITE" id="PS50937"/>
    </source>
</evidence>
<evidence type="ECO:0000256" key="2">
    <source>
        <dbReference type="ARBA" id="ARBA00023015"/>
    </source>
</evidence>
<keyword evidence="7" id="KW-1185">Reference proteome</keyword>
<gene>
    <name evidence="6" type="ORF">ACFQ08_00705</name>
</gene>
<keyword evidence="3" id="KW-0238">DNA-binding</keyword>
<evidence type="ECO:0000256" key="3">
    <source>
        <dbReference type="ARBA" id="ARBA00023125"/>
    </source>
</evidence>
<comment type="caution">
    <text evidence="6">The sequence shown here is derived from an EMBL/GenBank/DDBJ whole genome shotgun (WGS) entry which is preliminary data.</text>
</comment>
<dbReference type="InterPro" id="IPR000551">
    <property type="entry name" value="MerR-type_HTH_dom"/>
</dbReference>
<dbReference type="SUPFAM" id="SSF46955">
    <property type="entry name" value="Putative DNA-binding domain"/>
    <property type="match status" value="1"/>
</dbReference>
<dbReference type="InterPro" id="IPR047057">
    <property type="entry name" value="MerR_fam"/>
</dbReference>
<evidence type="ECO:0000313" key="7">
    <source>
        <dbReference type="Proteomes" id="UP001597024"/>
    </source>
</evidence>
<dbReference type="EMBL" id="JBHTHX010000006">
    <property type="protein sequence ID" value="MFD0883087.1"/>
    <property type="molecule type" value="Genomic_DNA"/>
</dbReference>
<dbReference type="PROSITE" id="PS50937">
    <property type="entry name" value="HTH_MERR_2"/>
    <property type="match status" value="1"/>
</dbReference>
<protein>
    <submittedName>
        <fullName evidence="6">MerR family transcriptional regulator</fullName>
    </submittedName>
</protein>
<keyword evidence="4" id="KW-0804">Transcription</keyword>
<keyword evidence="1" id="KW-0678">Repressor</keyword>
<dbReference type="InterPro" id="IPR009061">
    <property type="entry name" value="DNA-bd_dom_put_sf"/>
</dbReference>
<evidence type="ECO:0000313" key="6">
    <source>
        <dbReference type="EMBL" id="MFD0883087.1"/>
    </source>
</evidence>
<dbReference type="PANTHER" id="PTHR30204:SF69">
    <property type="entry name" value="MERR-FAMILY TRANSCRIPTIONAL REGULATOR"/>
    <property type="match status" value="1"/>
</dbReference>
<sequence>MKIGDLAREIGVSVRLLRYHEEQGLLASHRSASGHHHYTAEAPTVVGHIRVPLAECLPTGTICDILPCIEGPGPDIHHPCVQNRLQTHLEDIETRITTLQRSRTSLTDLLTATENFRTSSS</sequence>